<name>A0A419I4Y2_9PSEU</name>
<evidence type="ECO:0000313" key="2">
    <source>
        <dbReference type="EMBL" id="RJQ85587.1"/>
    </source>
</evidence>
<proteinExistence type="predicted"/>
<dbReference type="PROSITE" id="PS51819">
    <property type="entry name" value="VOC"/>
    <property type="match status" value="2"/>
</dbReference>
<dbReference type="SUPFAM" id="SSF54593">
    <property type="entry name" value="Glyoxalase/Bleomycin resistance protein/Dihydroxybiphenyl dioxygenase"/>
    <property type="match status" value="1"/>
</dbReference>
<evidence type="ECO:0000313" key="3">
    <source>
        <dbReference type="Proteomes" id="UP000285112"/>
    </source>
</evidence>
<dbReference type="InterPro" id="IPR004360">
    <property type="entry name" value="Glyas_Fos-R_dOase_dom"/>
</dbReference>
<dbReference type="InterPro" id="IPR052164">
    <property type="entry name" value="Anthracycline_SecMetBiosynth"/>
</dbReference>
<dbReference type="PANTHER" id="PTHR33993">
    <property type="entry name" value="GLYOXALASE-RELATED"/>
    <property type="match status" value="1"/>
</dbReference>
<sequence length="237" mass="25496">MSSIDENQPFGTPVWIELTVPDLERTQRFYRAVFGWEFDGGDCLYRGLPVAGLTQGDHAGWTVYLATDDCDGTAKAITAAGGTVVEQPHEREDRGRATLAVDPTGARFGLWQGRSLPGCRLVNEAATLMRNDLVTPEPGRAREFYRTVFGFTLDGNDDLPGIDFTFLRRPDGHEIGGITGEPQATSAWGTLFLADDADSAAARGAEAGGETVSAVDTPYGRMVTVRDPFGTEFAVGS</sequence>
<feature type="domain" description="VOC" evidence="1">
    <location>
        <begin position="127"/>
        <end position="237"/>
    </location>
</feature>
<feature type="domain" description="VOC" evidence="1">
    <location>
        <begin position="12"/>
        <end position="113"/>
    </location>
</feature>
<evidence type="ECO:0000259" key="1">
    <source>
        <dbReference type="PROSITE" id="PS51819"/>
    </source>
</evidence>
<dbReference type="Pfam" id="PF22677">
    <property type="entry name" value="Ble-like_N"/>
    <property type="match status" value="1"/>
</dbReference>
<comment type="caution">
    <text evidence="2">The sequence shown here is derived from an EMBL/GenBank/DDBJ whole genome shotgun (WGS) entry which is preliminary data.</text>
</comment>
<dbReference type="InterPro" id="IPR053863">
    <property type="entry name" value="Glyoxy/Ble-like_N"/>
</dbReference>
<dbReference type="Proteomes" id="UP000285112">
    <property type="component" value="Unassembled WGS sequence"/>
</dbReference>
<dbReference type="OrthoDB" id="9793039at2"/>
<dbReference type="RefSeq" id="WP_120023718.1">
    <property type="nucleotide sequence ID" value="NZ_QZFV01000077.1"/>
</dbReference>
<dbReference type="InterPro" id="IPR029068">
    <property type="entry name" value="Glyas_Bleomycin-R_OHBP_Dase"/>
</dbReference>
<dbReference type="CDD" id="cd06587">
    <property type="entry name" value="VOC"/>
    <property type="match status" value="1"/>
</dbReference>
<dbReference type="EMBL" id="QZFV01000077">
    <property type="protein sequence ID" value="RJQ85587.1"/>
    <property type="molecule type" value="Genomic_DNA"/>
</dbReference>
<dbReference type="PANTHER" id="PTHR33993:SF14">
    <property type="entry name" value="GB|AAF24581.1"/>
    <property type="match status" value="1"/>
</dbReference>
<dbReference type="InterPro" id="IPR037523">
    <property type="entry name" value="VOC_core"/>
</dbReference>
<reference evidence="2 3" key="1">
    <citation type="submission" date="2018-09" db="EMBL/GenBank/DDBJ databases">
        <title>YIM PH 21725 draft genome.</title>
        <authorList>
            <person name="Miao C."/>
        </authorList>
    </citation>
    <scope>NUCLEOTIDE SEQUENCE [LARGE SCALE GENOMIC DNA]</scope>
    <source>
        <strain evidence="3">YIM PH21725</strain>
    </source>
</reference>
<dbReference type="AlphaFoldDB" id="A0A419I4Y2"/>
<protein>
    <submittedName>
        <fullName evidence="2">VOC family protein</fullName>
    </submittedName>
</protein>
<dbReference type="Pfam" id="PF00903">
    <property type="entry name" value="Glyoxalase"/>
    <property type="match status" value="1"/>
</dbReference>
<keyword evidence="3" id="KW-1185">Reference proteome</keyword>
<dbReference type="Gene3D" id="3.10.180.10">
    <property type="entry name" value="2,3-Dihydroxybiphenyl 1,2-Dioxygenase, domain 1"/>
    <property type="match status" value="2"/>
</dbReference>
<accession>A0A419I4Y2</accession>
<dbReference type="CDD" id="cd07247">
    <property type="entry name" value="SgaA_N_like"/>
    <property type="match status" value="1"/>
</dbReference>
<organism evidence="2 3">
    <name type="scientific">Amycolatopsis panacis</name>
    <dbReference type="NCBI Taxonomy" id="2340917"/>
    <lineage>
        <taxon>Bacteria</taxon>
        <taxon>Bacillati</taxon>
        <taxon>Actinomycetota</taxon>
        <taxon>Actinomycetes</taxon>
        <taxon>Pseudonocardiales</taxon>
        <taxon>Pseudonocardiaceae</taxon>
        <taxon>Amycolatopsis</taxon>
    </lineage>
</organism>
<gene>
    <name evidence="2" type="ORF">D5S19_13635</name>
</gene>